<comment type="caution">
    <text evidence="13">The sequence shown here is derived from an EMBL/GenBank/DDBJ whole genome shotgun (WGS) entry which is preliminary data.</text>
</comment>
<dbReference type="AlphaFoldDB" id="A0A9Q1BH65"/>
<dbReference type="SUPFAM" id="SSF48239">
    <property type="entry name" value="Terpenoid cyclases/Protein prenyltransferases"/>
    <property type="match status" value="2"/>
</dbReference>
<evidence type="ECO:0000259" key="11">
    <source>
        <dbReference type="Pfam" id="PF13243"/>
    </source>
</evidence>
<feature type="region of interest" description="Disordered" evidence="10">
    <location>
        <begin position="1"/>
        <end position="20"/>
    </location>
</feature>
<accession>A0A9Q1BH65</accession>
<sequence length="745" mass="85847">MMSSKQRNRGGPHKTDPVTDLTRWRLTSVRGRRTWHYISDEETIERPQNMLEKYSVGLDYSDLAPELPRAKTAEEAIINGMKFFSLVQAEDGHWPNDYCGPLFLMPGLVIVLYVTKTEYPEAFKQELVRYLRSVQCPGGGWGLHTEDKATVFGTALNYVVMRLLGVDSQDEDLVKARTLLHKHGGAAAIPSWGKFWLCVLNCYRWEGMHTLFPELWLFPDWIPAHPSTLWVHCRQVYVGMGYLYGKKYCAPEDSLILELRKELFVEDFAKINWPAQRDNIAKVDLYTPHSWLYNIVFGFLDVYEPFHFSWYREQAVEMCYDHIRQDDIMTNYISIGPISKMINMLVRWLVDGPESEAFQQHVERVYDYLWIGLDGMKMQGTNGTQVWDTSFAIMAMIEAGAQQNPLFQQVLAKAYSYLEVSQMLENSPKCVQYYRQYNKGGYPLTTRDHGLIVSDTTAEALKAVLLIEENLSFVDKKISKRRHQDTVDLLLDMVNADGGYASYETLRGGRILELLNPSEVFGDIMVDYTYTECTSSVMQALKHFTAYDPEYRKDDIWNVLKNGLDYIKSKQLPAGSFEGSWGVCFTYGTWFALEAFACMGQNYEENSATTEVKKACQFLVSRQMEDGGWGENFESCEERRYIQSDKSQIVNTAWALLGLMAVRYPDQPLLARGVQVLLDRQKDDGDWPQENINGVFNKSCAIGYTSFKNIFPIWALARYARLYPADRKDRQERSSSGSNEEWEKL</sequence>
<dbReference type="EMBL" id="JAIZAY010000018">
    <property type="protein sequence ID" value="KAJ8024557.1"/>
    <property type="molecule type" value="Genomic_DNA"/>
</dbReference>
<keyword evidence="4" id="KW-0752">Steroid biosynthesis</keyword>
<dbReference type="InterPro" id="IPR032697">
    <property type="entry name" value="SQ_cyclase_N"/>
</dbReference>
<comment type="similarity">
    <text evidence="1 9">Belongs to the terpene cyclase/mutase family.</text>
</comment>
<feature type="compositionally biased region" description="Basic residues" evidence="10">
    <location>
        <begin position="1"/>
        <end position="12"/>
    </location>
</feature>
<dbReference type="InterPro" id="IPR008930">
    <property type="entry name" value="Terpenoid_cyclase/PrenylTrfase"/>
</dbReference>
<evidence type="ECO:0000256" key="4">
    <source>
        <dbReference type="ARBA" id="ARBA00022955"/>
    </source>
</evidence>
<proteinExistence type="inferred from homology"/>
<dbReference type="Gene3D" id="1.50.10.20">
    <property type="match status" value="2"/>
</dbReference>
<keyword evidence="2" id="KW-0444">Lipid biosynthesis</keyword>
<dbReference type="InterPro" id="IPR032696">
    <property type="entry name" value="SQ_cyclase_C"/>
</dbReference>
<dbReference type="Pfam" id="PF13243">
    <property type="entry name" value="SQHop_cyclase_C"/>
    <property type="match status" value="1"/>
</dbReference>
<organism evidence="13 14">
    <name type="scientific">Holothuria leucospilota</name>
    <name type="common">Black long sea cucumber</name>
    <name type="synonym">Mertensiothuria leucospilota</name>
    <dbReference type="NCBI Taxonomy" id="206669"/>
    <lineage>
        <taxon>Eukaryota</taxon>
        <taxon>Metazoa</taxon>
        <taxon>Echinodermata</taxon>
        <taxon>Eleutherozoa</taxon>
        <taxon>Echinozoa</taxon>
        <taxon>Holothuroidea</taxon>
        <taxon>Aspidochirotacea</taxon>
        <taxon>Aspidochirotida</taxon>
        <taxon>Holothuriidae</taxon>
        <taxon>Holothuria</taxon>
    </lineage>
</organism>
<evidence type="ECO:0000256" key="7">
    <source>
        <dbReference type="ARBA" id="ARBA00055567"/>
    </source>
</evidence>
<dbReference type="Gene3D" id="6.20.120.20">
    <property type="match status" value="1"/>
</dbReference>
<evidence type="ECO:0000256" key="6">
    <source>
        <dbReference type="ARBA" id="ARBA00023235"/>
    </source>
</evidence>
<evidence type="ECO:0000256" key="8">
    <source>
        <dbReference type="ARBA" id="ARBA00060682"/>
    </source>
</evidence>
<evidence type="ECO:0000256" key="9">
    <source>
        <dbReference type="RuleBase" id="RU362003"/>
    </source>
</evidence>
<keyword evidence="3" id="KW-0677">Repeat</keyword>
<dbReference type="InterPro" id="IPR018333">
    <property type="entry name" value="Squalene_cyclase"/>
</dbReference>
<comment type="pathway">
    <text evidence="8">Terpene metabolism; lanosterol biosynthesis; lanosterol from farnesyl diphosphate: step 3/3.</text>
</comment>
<keyword evidence="6 9" id="KW-0413">Isomerase</keyword>
<dbReference type="CDD" id="cd02892">
    <property type="entry name" value="SQCY_1"/>
    <property type="match status" value="1"/>
</dbReference>
<evidence type="ECO:0000256" key="3">
    <source>
        <dbReference type="ARBA" id="ARBA00022737"/>
    </source>
</evidence>
<evidence type="ECO:0000256" key="5">
    <source>
        <dbReference type="ARBA" id="ARBA00023098"/>
    </source>
</evidence>
<feature type="domain" description="Squalene cyclase N-terminal" evidence="12">
    <location>
        <begin position="87"/>
        <end position="328"/>
    </location>
</feature>
<dbReference type="EC" id="5.4.99.-" evidence="9"/>
<keyword evidence="5" id="KW-0443">Lipid metabolism</keyword>
<dbReference type="PANTHER" id="PTHR11764">
    <property type="entry name" value="TERPENE CYCLASE/MUTASE FAMILY MEMBER"/>
    <property type="match status" value="1"/>
</dbReference>
<evidence type="ECO:0000256" key="1">
    <source>
        <dbReference type="ARBA" id="ARBA00009755"/>
    </source>
</evidence>
<evidence type="ECO:0000313" key="14">
    <source>
        <dbReference type="Proteomes" id="UP001152320"/>
    </source>
</evidence>
<dbReference type="PANTHER" id="PTHR11764:SF20">
    <property type="entry name" value="LANOSTEROL SYNTHASE"/>
    <property type="match status" value="1"/>
</dbReference>
<dbReference type="NCBIfam" id="TIGR01787">
    <property type="entry name" value="squalene_cyclas"/>
    <property type="match status" value="1"/>
</dbReference>
<dbReference type="GO" id="GO:0006695">
    <property type="term" value="P:cholesterol biosynthetic process"/>
    <property type="evidence" value="ECO:0007669"/>
    <property type="project" value="TreeGrafter"/>
</dbReference>
<dbReference type="Proteomes" id="UP001152320">
    <property type="component" value="Chromosome 18"/>
</dbReference>
<gene>
    <name evidence="13" type="ORF">HOLleu_34495</name>
</gene>
<dbReference type="GO" id="GO:0000250">
    <property type="term" value="F:lanosterol synthase activity"/>
    <property type="evidence" value="ECO:0007669"/>
    <property type="project" value="TreeGrafter"/>
</dbReference>
<dbReference type="Pfam" id="PF13249">
    <property type="entry name" value="SQHop_cyclase_N"/>
    <property type="match status" value="1"/>
</dbReference>
<dbReference type="FunFam" id="1.50.10.20:FF:000002">
    <property type="entry name" value="Terpene cyclase/mutase family member"/>
    <property type="match status" value="1"/>
</dbReference>
<evidence type="ECO:0000259" key="12">
    <source>
        <dbReference type="Pfam" id="PF13249"/>
    </source>
</evidence>
<keyword evidence="14" id="KW-1185">Reference proteome</keyword>
<evidence type="ECO:0000256" key="2">
    <source>
        <dbReference type="ARBA" id="ARBA00022516"/>
    </source>
</evidence>
<evidence type="ECO:0000256" key="10">
    <source>
        <dbReference type="SAM" id="MobiDB-lite"/>
    </source>
</evidence>
<feature type="domain" description="Squalene cyclase C-terminal" evidence="11">
    <location>
        <begin position="386"/>
        <end position="720"/>
    </location>
</feature>
<dbReference type="GO" id="GO:0005811">
    <property type="term" value="C:lipid droplet"/>
    <property type="evidence" value="ECO:0007669"/>
    <property type="project" value="InterPro"/>
</dbReference>
<dbReference type="GO" id="GO:0016104">
    <property type="term" value="P:triterpenoid biosynthetic process"/>
    <property type="evidence" value="ECO:0007669"/>
    <property type="project" value="InterPro"/>
</dbReference>
<dbReference type="FunFam" id="1.50.10.20:FF:000003">
    <property type="entry name" value="Terpene cyclase/mutase family member"/>
    <property type="match status" value="1"/>
</dbReference>
<reference evidence="13" key="1">
    <citation type="submission" date="2021-10" db="EMBL/GenBank/DDBJ databases">
        <title>Tropical sea cucumber genome reveals ecological adaptation and Cuvierian tubules defense mechanism.</title>
        <authorList>
            <person name="Chen T."/>
        </authorList>
    </citation>
    <scope>NUCLEOTIDE SEQUENCE</scope>
    <source>
        <strain evidence="13">Nanhai2018</strain>
        <tissue evidence="13">Muscle</tissue>
    </source>
</reference>
<dbReference type="OrthoDB" id="21502at2759"/>
<evidence type="ECO:0000313" key="13">
    <source>
        <dbReference type="EMBL" id="KAJ8024557.1"/>
    </source>
</evidence>
<comment type="function">
    <text evidence="7">Key enzyme in the cholesterol biosynthesis pathway. Catalyzes the cyclization of (S)-2,3 oxidosqualene to lanosterol, a reaction that forms the sterol nucleus. Through the production of lanosterol may regulate lens protein aggregation and increase transparency.</text>
</comment>
<protein>
    <recommendedName>
        <fullName evidence="9">Terpene cyclase/mutase family member</fullName>
        <ecNumber evidence="9">5.4.99.-</ecNumber>
    </recommendedName>
</protein>
<name>A0A9Q1BH65_HOLLE</name>